<dbReference type="EMBL" id="JACSPW010000007">
    <property type="protein sequence ID" value="MBD8033298.1"/>
    <property type="molecule type" value="Genomic_DNA"/>
</dbReference>
<accession>A0ABR8XMY3</accession>
<reference evidence="3 4" key="1">
    <citation type="submission" date="2020-08" db="EMBL/GenBank/DDBJ databases">
        <title>A Genomic Blueprint of the Chicken Gut Microbiome.</title>
        <authorList>
            <person name="Gilroy R."/>
            <person name="Ravi A."/>
            <person name="Getino M."/>
            <person name="Pursley I."/>
            <person name="Horton D.L."/>
            <person name="Alikhan N.-F."/>
            <person name="Baker D."/>
            <person name="Gharbi K."/>
            <person name="Hall N."/>
            <person name="Watson M."/>
            <person name="Adriaenssens E.M."/>
            <person name="Foster-Nyarko E."/>
            <person name="Jarju S."/>
            <person name="Secka A."/>
            <person name="Antonio M."/>
            <person name="Oren A."/>
            <person name="Chaudhuri R."/>
            <person name="La Ragione R.M."/>
            <person name="Hildebrand F."/>
            <person name="Pallen M.J."/>
        </authorList>
    </citation>
    <scope>NUCLEOTIDE SEQUENCE [LARGE SCALE GENOMIC DNA]</scope>
    <source>
        <strain evidence="3 4">Sa1YVA6</strain>
    </source>
</reference>
<organism evidence="3 4">
    <name type="scientific">Solibacillus merdavium</name>
    <dbReference type="NCBI Taxonomy" id="2762218"/>
    <lineage>
        <taxon>Bacteria</taxon>
        <taxon>Bacillati</taxon>
        <taxon>Bacillota</taxon>
        <taxon>Bacilli</taxon>
        <taxon>Bacillales</taxon>
        <taxon>Caryophanaceae</taxon>
        <taxon>Solibacillus</taxon>
    </lineage>
</organism>
<protein>
    <submittedName>
        <fullName evidence="3">Uncharacterized protein</fullName>
    </submittedName>
</protein>
<evidence type="ECO:0000256" key="2">
    <source>
        <dbReference type="SAM" id="Phobius"/>
    </source>
</evidence>
<keyword evidence="1" id="KW-0175">Coiled coil</keyword>
<evidence type="ECO:0000313" key="4">
    <source>
        <dbReference type="Proteomes" id="UP000600565"/>
    </source>
</evidence>
<sequence length="76" mass="8822">MNFSGGFLYFPEDKSLYLPAAIEFAILLIIVFATFRFIRRIAARQAAQAKVLEERALKERNERMAKEQASEQLQKQ</sequence>
<keyword evidence="2" id="KW-1133">Transmembrane helix</keyword>
<feature type="transmembrane region" description="Helical" evidence="2">
    <location>
        <begin position="16"/>
        <end position="38"/>
    </location>
</feature>
<evidence type="ECO:0000256" key="1">
    <source>
        <dbReference type="SAM" id="Coils"/>
    </source>
</evidence>
<comment type="caution">
    <text evidence="3">The sequence shown here is derived from an EMBL/GenBank/DDBJ whole genome shotgun (WGS) entry which is preliminary data.</text>
</comment>
<keyword evidence="4" id="KW-1185">Reference proteome</keyword>
<evidence type="ECO:0000313" key="3">
    <source>
        <dbReference type="EMBL" id="MBD8033298.1"/>
    </source>
</evidence>
<keyword evidence="2" id="KW-0812">Transmembrane</keyword>
<dbReference type="Proteomes" id="UP000600565">
    <property type="component" value="Unassembled WGS sequence"/>
</dbReference>
<name>A0ABR8XMY3_9BACL</name>
<feature type="coiled-coil region" evidence="1">
    <location>
        <begin position="42"/>
        <end position="76"/>
    </location>
</feature>
<gene>
    <name evidence="3" type="ORF">H9632_09470</name>
</gene>
<keyword evidence="2" id="KW-0472">Membrane</keyword>
<proteinExistence type="predicted"/>